<dbReference type="Pfam" id="PF22301">
    <property type="entry name" value="AUDH_beta_propeller"/>
    <property type="match status" value="1"/>
</dbReference>
<dbReference type="InterPro" id="IPR054583">
    <property type="entry name" value="Beta-prop_AUDH"/>
</dbReference>
<sequence length="430" mass="49101">MVSKKIFHRQYTGSGGIDAERVGNDPLAYMAAIEPFHDNVISVYVKSTKNSLKTIQGKRYILDVYGYPNENGEGPAHYIVCGPSPNKDVYFYKTNDLTHGLFAKWKVSDDAAARIAIADFDYDNVLSFATISYSVPGYYRSANPTINVFYNRLAQRKLRTNKEIQGIKQNHDLLFKVPRPNQALKHQTVAFITINGIILSLDIVPPYSSRHANNTTYIKVLSSRIMWIDSSTELHQLVNHSCAFLCKKKSISPLAIHSDNNRIKTGITIENSLPEYYSPEARQLAFQFVKYNRNELKENFQDREFYNLKGFEISFSDNDEHLFYAQLWAAGKGVNAGALNHASDTFANSKQVYDPLTTPVSAFEKLELPSFHKHDPLWDINVQNKAVLRNDNTVVYPWHKWQSGINRCLNQSFNIWMAFEFNNQLSTLSV</sequence>
<name>A0A816LDP7_9BILA</name>
<accession>A0A816LDP7</accession>
<dbReference type="Gene3D" id="2.60.120.990">
    <property type="match status" value="2"/>
</dbReference>
<dbReference type="InterPro" id="IPR040887">
    <property type="entry name" value="AUDH_Cupin"/>
</dbReference>
<evidence type="ECO:0000313" key="3">
    <source>
        <dbReference type="EMBL" id="CAF1934837.1"/>
    </source>
</evidence>
<dbReference type="Proteomes" id="UP000663824">
    <property type="component" value="Unassembled WGS sequence"/>
</dbReference>
<protein>
    <submittedName>
        <fullName evidence="3">Uncharacterized protein</fullName>
    </submittedName>
</protein>
<feature type="domain" description="Aldos-2-ulose dehydratase/isomerase (AUDH) Cupin" evidence="1">
    <location>
        <begin position="359"/>
        <end position="422"/>
    </location>
</feature>
<dbReference type="AlphaFoldDB" id="A0A816LDP7"/>
<evidence type="ECO:0000313" key="4">
    <source>
        <dbReference type="Proteomes" id="UP000663824"/>
    </source>
</evidence>
<evidence type="ECO:0000259" key="1">
    <source>
        <dbReference type="Pfam" id="PF18637"/>
    </source>
</evidence>
<reference evidence="3" key="1">
    <citation type="submission" date="2021-02" db="EMBL/GenBank/DDBJ databases">
        <authorList>
            <person name="Nowell W R."/>
        </authorList>
    </citation>
    <scope>NUCLEOTIDE SEQUENCE</scope>
</reference>
<comment type="caution">
    <text evidence="3">The sequence shown here is derived from an EMBL/GenBank/DDBJ whole genome shotgun (WGS) entry which is preliminary data.</text>
</comment>
<dbReference type="EMBL" id="CAJNRE010001068">
    <property type="protein sequence ID" value="CAF1934837.1"/>
    <property type="molecule type" value="Genomic_DNA"/>
</dbReference>
<proteinExistence type="predicted"/>
<feature type="domain" description="Aldos-2-ulose dehydratase/isomerase (AUDH) Cupin" evidence="1">
    <location>
        <begin position="266"/>
        <end position="347"/>
    </location>
</feature>
<evidence type="ECO:0000259" key="2">
    <source>
        <dbReference type="Pfam" id="PF22301"/>
    </source>
</evidence>
<dbReference type="Pfam" id="PF18637">
    <property type="entry name" value="AUDH_Cupin"/>
    <property type="match status" value="2"/>
</dbReference>
<feature type="domain" description="Aldos-2-ulose dehydratase beta-propeller" evidence="2">
    <location>
        <begin position="9"/>
        <end position="46"/>
    </location>
</feature>
<organism evidence="3 4">
    <name type="scientific">Rotaria magnacalcarata</name>
    <dbReference type="NCBI Taxonomy" id="392030"/>
    <lineage>
        <taxon>Eukaryota</taxon>
        <taxon>Metazoa</taxon>
        <taxon>Spiralia</taxon>
        <taxon>Gnathifera</taxon>
        <taxon>Rotifera</taxon>
        <taxon>Eurotatoria</taxon>
        <taxon>Bdelloidea</taxon>
        <taxon>Philodinida</taxon>
        <taxon>Philodinidae</taxon>
        <taxon>Rotaria</taxon>
    </lineage>
</organism>
<gene>
    <name evidence="3" type="ORF">MBJ925_LOCUS4834</name>
</gene>